<evidence type="ECO:0000313" key="2">
    <source>
        <dbReference type="EMBL" id="CAB4016629.1"/>
    </source>
</evidence>
<feature type="non-terminal residue" evidence="2">
    <location>
        <position position="141"/>
    </location>
</feature>
<protein>
    <recommendedName>
        <fullName evidence="1">DUF7789 domain-containing protein</fullName>
    </recommendedName>
</protein>
<dbReference type="EMBL" id="CACRXK020009194">
    <property type="protein sequence ID" value="CAB4016629.1"/>
    <property type="molecule type" value="Genomic_DNA"/>
</dbReference>
<dbReference type="OrthoDB" id="2448307at2759"/>
<organism evidence="2 3">
    <name type="scientific">Paramuricea clavata</name>
    <name type="common">Red gorgonian</name>
    <name type="synonym">Violescent sea-whip</name>
    <dbReference type="NCBI Taxonomy" id="317549"/>
    <lineage>
        <taxon>Eukaryota</taxon>
        <taxon>Metazoa</taxon>
        <taxon>Cnidaria</taxon>
        <taxon>Anthozoa</taxon>
        <taxon>Octocorallia</taxon>
        <taxon>Malacalcyonacea</taxon>
        <taxon>Plexauridae</taxon>
        <taxon>Paramuricea</taxon>
    </lineage>
</organism>
<dbReference type="Pfam" id="PF25044">
    <property type="entry name" value="DUF7789"/>
    <property type="match status" value="1"/>
</dbReference>
<feature type="non-terminal residue" evidence="2">
    <location>
        <position position="1"/>
    </location>
</feature>
<dbReference type="Proteomes" id="UP001152795">
    <property type="component" value="Unassembled WGS sequence"/>
</dbReference>
<comment type="caution">
    <text evidence="2">The sequence shown here is derived from an EMBL/GenBank/DDBJ whole genome shotgun (WGS) entry which is preliminary data.</text>
</comment>
<keyword evidence="3" id="KW-1185">Reference proteome</keyword>
<sequence>IRVPSDLEKIEIAFLILATLSTLGVIAMTIYRLTNTVDESDSTFGLVLLVNSVFCLIYIYHGVFGERPYQLWAFMLAIISIVVYCIIQFAVKRSTVLLIRLVVVLVFAPVNLILCFKISMQHYTSKNLIFRTLHSANIKFQ</sequence>
<gene>
    <name evidence="2" type="ORF">PACLA_8A062802</name>
</gene>
<dbReference type="PANTHER" id="PTHR39299">
    <property type="entry name" value="TRANSMEMBRANE PROTEIN"/>
    <property type="match status" value="1"/>
</dbReference>
<dbReference type="AlphaFoldDB" id="A0A6S7II46"/>
<proteinExistence type="predicted"/>
<accession>A0A6S7II46</accession>
<evidence type="ECO:0000313" key="3">
    <source>
        <dbReference type="Proteomes" id="UP001152795"/>
    </source>
</evidence>
<dbReference type="PANTHER" id="PTHR39299:SF1">
    <property type="entry name" value="TRANSMEMBRANE PROTEIN"/>
    <property type="match status" value="1"/>
</dbReference>
<evidence type="ECO:0000259" key="1">
    <source>
        <dbReference type="Pfam" id="PF25044"/>
    </source>
</evidence>
<dbReference type="InterPro" id="IPR056691">
    <property type="entry name" value="DUF7789"/>
</dbReference>
<name>A0A6S7II46_PARCT</name>
<reference evidence="2" key="1">
    <citation type="submission" date="2020-04" db="EMBL/GenBank/DDBJ databases">
        <authorList>
            <person name="Alioto T."/>
            <person name="Alioto T."/>
            <person name="Gomez Garrido J."/>
        </authorList>
    </citation>
    <scope>NUCLEOTIDE SEQUENCE</scope>
    <source>
        <strain evidence="2">A484AB</strain>
    </source>
</reference>
<feature type="domain" description="DUF7789" evidence="1">
    <location>
        <begin position="5"/>
        <end position="117"/>
    </location>
</feature>